<organism evidence="1 2">
    <name type="scientific">Bradyrhizobium manausense</name>
    <dbReference type="NCBI Taxonomy" id="989370"/>
    <lineage>
        <taxon>Bacteria</taxon>
        <taxon>Pseudomonadati</taxon>
        <taxon>Pseudomonadota</taxon>
        <taxon>Alphaproteobacteria</taxon>
        <taxon>Hyphomicrobiales</taxon>
        <taxon>Nitrobacteraceae</taxon>
        <taxon>Bradyrhizobium</taxon>
    </lineage>
</organism>
<dbReference type="Proteomes" id="UP000051936">
    <property type="component" value="Unassembled WGS sequence"/>
</dbReference>
<reference evidence="1 2" key="1">
    <citation type="submission" date="2015-09" db="EMBL/GenBank/DDBJ databases">
        <title>Draft Genome Sequence of Bradyrhizobium manausense Strain BR 3351T, a Novel Symbiotic Nitrogen-Fixing Alphaproteobacterium Isolated from Brazilian Amazon Rain Forest.</title>
        <authorList>
            <person name="De Araujo J.L."/>
            <person name="Zilli J.E."/>
        </authorList>
    </citation>
    <scope>NUCLEOTIDE SEQUENCE [LARGE SCALE GENOMIC DNA]</scope>
    <source>
        <strain evidence="1 2">BR3351</strain>
    </source>
</reference>
<keyword evidence="2" id="KW-1185">Reference proteome</keyword>
<evidence type="ECO:0000313" key="1">
    <source>
        <dbReference type="EMBL" id="KRQ14893.1"/>
    </source>
</evidence>
<sequence>MAPVRLAPVFRSRTTRSIFAHSGQAYDPKLLLIGARALFEQCLFFNNAEIAAMMLVKWIEKKLPRGGSLIAGGPMAACAQGSNGLSRH</sequence>
<evidence type="ECO:0000313" key="2">
    <source>
        <dbReference type="Proteomes" id="UP000051936"/>
    </source>
</evidence>
<accession>A0A0R3E388</accession>
<dbReference type="EMBL" id="LJYG01000045">
    <property type="protein sequence ID" value="KRQ14893.1"/>
    <property type="molecule type" value="Genomic_DNA"/>
</dbReference>
<gene>
    <name evidence="1" type="ORF">AOQ71_10730</name>
</gene>
<dbReference type="AlphaFoldDB" id="A0A0R3E388"/>
<dbReference type="RefSeq" id="WP_057745630.1">
    <property type="nucleotide sequence ID" value="NZ_LJYG01000045.1"/>
</dbReference>
<name>A0A0R3E388_9BRAD</name>
<protein>
    <submittedName>
        <fullName evidence="1">Uncharacterized protein</fullName>
    </submittedName>
</protein>
<proteinExistence type="predicted"/>
<comment type="caution">
    <text evidence="1">The sequence shown here is derived from an EMBL/GenBank/DDBJ whole genome shotgun (WGS) entry which is preliminary data.</text>
</comment>